<evidence type="ECO:0000313" key="3">
    <source>
        <dbReference type="Proteomes" id="UP001556367"/>
    </source>
</evidence>
<dbReference type="PANTHER" id="PTHR28243:SF1">
    <property type="entry name" value="PYRIDOXAMINE 5'-PHOSPHATE OXIDASE ALR4036 FAMILY FMN-BINDING DOMAIN-CONTAINING PROTEIN"/>
    <property type="match status" value="1"/>
</dbReference>
<protein>
    <recommendedName>
        <fullName evidence="1">Pyridoxamine 5'-phosphate oxidase Alr4036 family FMN-binding domain-containing protein</fullName>
    </recommendedName>
</protein>
<feature type="domain" description="Pyridoxamine 5'-phosphate oxidase Alr4036 family FMN-binding" evidence="1">
    <location>
        <begin position="7"/>
        <end position="101"/>
    </location>
</feature>
<accession>A0ABR3J8V3</accession>
<evidence type="ECO:0000259" key="1">
    <source>
        <dbReference type="Pfam" id="PF12766"/>
    </source>
</evidence>
<dbReference type="Proteomes" id="UP001556367">
    <property type="component" value="Unassembled WGS sequence"/>
</dbReference>
<comment type="caution">
    <text evidence="2">The sequence shown here is derived from an EMBL/GenBank/DDBJ whole genome shotgun (WGS) entry which is preliminary data.</text>
</comment>
<dbReference type="Gene3D" id="2.30.110.10">
    <property type="entry name" value="Electron Transport, Fmn-binding Protein, Chain A"/>
    <property type="match status" value="1"/>
</dbReference>
<gene>
    <name evidence="2" type="ORF">HGRIS_008653</name>
</gene>
<reference evidence="3" key="1">
    <citation type="submission" date="2024-06" db="EMBL/GenBank/DDBJ databases">
        <title>Multi-omics analyses provide insights into the biosynthesis of the anticancer antibiotic pleurotin in Hohenbuehelia grisea.</title>
        <authorList>
            <person name="Weaver J.A."/>
            <person name="Alberti F."/>
        </authorList>
    </citation>
    <scope>NUCLEOTIDE SEQUENCE [LARGE SCALE GENOMIC DNA]</scope>
    <source>
        <strain evidence="3">T-177</strain>
    </source>
</reference>
<proteinExistence type="predicted"/>
<dbReference type="SUPFAM" id="SSF50475">
    <property type="entry name" value="FMN-binding split barrel"/>
    <property type="match status" value="1"/>
</dbReference>
<name>A0ABR3J8V3_9AGAR</name>
<sequence>MSSSIAPRWKTAFDRAFADAPPIAQLATLDVAATTKPRVRTIVSRGFLSPTRVPALPLIVSTTDIRTPKVNQILTDSAVELAFWAPDAKEQFRIRGTAAIVPSPETEPALYAKCLDAIAGAHGSTRVYEEFKKEKFDWEKKRVEVFESLSPGMKASWCRPQIPGAPLVGGQEEAKKWPKTVEKPDSEHPAVQRLRLTLSSLRSITDPTAQEHWNTALRNFALLLIDPHDVDYVELGVIPNRRTRFWRWDLEEDNSGKDGVEIWKEEELVP</sequence>
<keyword evidence="3" id="KW-1185">Reference proteome</keyword>
<dbReference type="InterPro" id="IPR012349">
    <property type="entry name" value="Split_barrel_FMN-bd"/>
</dbReference>
<evidence type="ECO:0000313" key="2">
    <source>
        <dbReference type="EMBL" id="KAL0952002.1"/>
    </source>
</evidence>
<organism evidence="2 3">
    <name type="scientific">Hohenbuehelia grisea</name>
    <dbReference type="NCBI Taxonomy" id="104357"/>
    <lineage>
        <taxon>Eukaryota</taxon>
        <taxon>Fungi</taxon>
        <taxon>Dikarya</taxon>
        <taxon>Basidiomycota</taxon>
        <taxon>Agaricomycotina</taxon>
        <taxon>Agaricomycetes</taxon>
        <taxon>Agaricomycetidae</taxon>
        <taxon>Agaricales</taxon>
        <taxon>Pleurotineae</taxon>
        <taxon>Pleurotaceae</taxon>
        <taxon>Hohenbuehelia</taxon>
    </lineage>
</organism>
<dbReference type="InterPro" id="IPR024624">
    <property type="entry name" value="Pyridox_Oxase_Alr4036_FMN-bd"/>
</dbReference>
<dbReference type="EMBL" id="JASNQZ010000011">
    <property type="protein sequence ID" value="KAL0952002.1"/>
    <property type="molecule type" value="Genomic_DNA"/>
</dbReference>
<dbReference type="PANTHER" id="PTHR28243">
    <property type="entry name" value="AGL049CP"/>
    <property type="match status" value="1"/>
</dbReference>
<dbReference type="Pfam" id="PF12766">
    <property type="entry name" value="Pyridox_oxase_2"/>
    <property type="match status" value="1"/>
</dbReference>